<dbReference type="AlphaFoldDB" id="A0A5N6KF97"/>
<gene>
    <name evidence="5" type="ORF">EYC80_005846</name>
</gene>
<organism evidence="5 6">
    <name type="scientific">Monilinia laxa</name>
    <name type="common">Brown rot fungus</name>
    <name type="synonym">Sclerotinia laxa</name>
    <dbReference type="NCBI Taxonomy" id="61186"/>
    <lineage>
        <taxon>Eukaryota</taxon>
        <taxon>Fungi</taxon>
        <taxon>Dikarya</taxon>
        <taxon>Ascomycota</taxon>
        <taxon>Pezizomycotina</taxon>
        <taxon>Leotiomycetes</taxon>
        <taxon>Helotiales</taxon>
        <taxon>Sclerotiniaceae</taxon>
        <taxon>Monilinia</taxon>
    </lineage>
</organism>
<dbReference type="SUPFAM" id="SSF49503">
    <property type="entry name" value="Cupredoxins"/>
    <property type="match status" value="2"/>
</dbReference>
<dbReference type="GO" id="GO:0016491">
    <property type="term" value="F:oxidoreductase activity"/>
    <property type="evidence" value="ECO:0007669"/>
    <property type="project" value="TreeGrafter"/>
</dbReference>
<dbReference type="InterPro" id="IPR011707">
    <property type="entry name" value="Cu-oxidase-like_N"/>
</dbReference>
<feature type="domain" description="Plastocyanin-like" evidence="4">
    <location>
        <begin position="143"/>
        <end position="203"/>
    </location>
</feature>
<evidence type="ECO:0000259" key="3">
    <source>
        <dbReference type="Pfam" id="PF00394"/>
    </source>
</evidence>
<protein>
    <recommendedName>
        <fullName evidence="7">Plastocyanin-like domain-containing protein</fullName>
    </recommendedName>
</protein>
<dbReference type="PANTHER" id="PTHR11709">
    <property type="entry name" value="MULTI-COPPER OXIDASE"/>
    <property type="match status" value="1"/>
</dbReference>
<dbReference type="InterPro" id="IPR008972">
    <property type="entry name" value="Cupredoxin"/>
</dbReference>
<keyword evidence="6" id="KW-1185">Reference proteome</keyword>
<comment type="caution">
    <text evidence="5">The sequence shown here is derived from an EMBL/GenBank/DDBJ whole genome shotgun (WGS) entry which is preliminary data.</text>
</comment>
<feature type="domain" description="Plastocyanin-like" evidence="3">
    <location>
        <begin position="241"/>
        <end position="340"/>
    </location>
</feature>
<dbReference type="Pfam" id="PF07732">
    <property type="entry name" value="Cu-oxidase_3"/>
    <property type="match status" value="1"/>
</dbReference>
<dbReference type="EMBL" id="VIGI01000003">
    <property type="protein sequence ID" value="KAB8302433.1"/>
    <property type="molecule type" value="Genomic_DNA"/>
</dbReference>
<name>A0A5N6KF97_MONLA</name>
<dbReference type="Proteomes" id="UP000326757">
    <property type="component" value="Unassembled WGS sequence"/>
</dbReference>
<evidence type="ECO:0008006" key="7">
    <source>
        <dbReference type="Google" id="ProtNLM"/>
    </source>
</evidence>
<dbReference type="OrthoDB" id="2121828at2759"/>
<reference evidence="5 6" key="1">
    <citation type="submission" date="2019-06" db="EMBL/GenBank/DDBJ databases">
        <title>Genome Sequence of the Brown Rot Fungal Pathogen Monilinia laxa.</title>
        <authorList>
            <person name="De Miccolis Angelini R.M."/>
            <person name="Landi L."/>
            <person name="Abate D."/>
            <person name="Pollastro S."/>
            <person name="Romanazzi G."/>
            <person name="Faretra F."/>
        </authorList>
    </citation>
    <scope>NUCLEOTIDE SEQUENCE [LARGE SCALE GENOMIC DNA]</scope>
    <source>
        <strain evidence="5 6">Mlax316</strain>
    </source>
</reference>
<evidence type="ECO:0000313" key="5">
    <source>
        <dbReference type="EMBL" id="KAB8302433.1"/>
    </source>
</evidence>
<accession>A0A5N6KF97</accession>
<dbReference type="Pfam" id="PF00394">
    <property type="entry name" value="Cu-oxidase"/>
    <property type="match status" value="1"/>
</dbReference>
<comment type="similarity">
    <text evidence="1">Belongs to the multicopper oxidase family.</text>
</comment>
<dbReference type="GO" id="GO:0005507">
    <property type="term" value="F:copper ion binding"/>
    <property type="evidence" value="ECO:0007669"/>
    <property type="project" value="InterPro"/>
</dbReference>
<proteinExistence type="inferred from homology"/>
<dbReference type="Gene3D" id="2.60.40.420">
    <property type="entry name" value="Cupredoxins - blue copper proteins"/>
    <property type="match status" value="2"/>
</dbReference>
<evidence type="ECO:0000313" key="6">
    <source>
        <dbReference type="Proteomes" id="UP000326757"/>
    </source>
</evidence>
<evidence type="ECO:0000256" key="2">
    <source>
        <dbReference type="ARBA" id="ARBA00023008"/>
    </source>
</evidence>
<evidence type="ECO:0000259" key="4">
    <source>
        <dbReference type="Pfam" id="PF07732"/>
    </source>
</evidence>
<dbReference type="PANTHER" id="PTHR11709:SF414">
    <property type="entry name" value="ADR239WP"/>
    <property type="match status" value="1"/>
</dbReference>
<evidence type="ECO:0000256" key="1">
    <source>
        <dbReference type="ARBA" id="ARBA00010609"/>
    </source>
</evidence>
<keyword evidence="2" id="KW-0186">Copper</keyword>
<dbReference type="InterPro" id="IPR045087">
    <property type="entry name" value="Cu-oxidase_fam"/>
</dbReference>
<dbReference type="InterPro" id="IPR001117">
    <property type="entry name" value="Cu-oxidase_2nd"/>
</dbReference>
<sequence>MQSSHLPTADSQKRNEAIAVQSAVLPNFRWKEGFWLFCQRARRGGSYLVIYIKSEFRNYVILLKYLLDLIMKSAFFSSLAPIASFSLAWALPAIEVVSSALEERQTCANTATTRSCWGQYSVSTNSYVTIPSTGVTREYWLIVQNTTLSFDGVARSTINFNGTIPGPQITADWDDNVIVHVTNKLTNNETSIHWHGMRQLNNSHSWYHSHFILQYGGGLFGPLITNGPATGNYDANLGALFLNAWNHVPIQSLWDRAKTGEPPTLLTGLINGTNIHNGVGEKFSTTFTTGLKYRIRLINTAVDGHMQFSTDGHNFTVIVNSFVPIVPYNASSILISTGQRNTNAANITGILRFIGSSITANPKSTATVKASTSCLDKPLTSLIPIASTTANQD</sequence>